<dbReference type="PANTHER" id="PTHR16779:SF1">
    <property type="entry name" value="BETA-1,4-MANNOSYLTRANSFERASE EGH"/>
    <property type="match status" value="1"/>
</dbReference>
<dbReference type="Proteomes" id="UP000002071">
    <property type="component" value="Chromosome"/>
</dbReference>
<dbReference type="eggNOG" id="arCOG01389">
    <property type="taxonomic scope" value="Archaea"/>
</dbReference>
<feature type="transmembrane region" description="Helical" evidence="1">
    <location>
        <begin position="7"/>
        <end position="30"/>
    </location>
</feature>
<dbReference type="InterPro" id="IPR027389">
    <property type="entry name" value="B_mannosylTrfase_Bre-3/Egh"/>
</dbReference>
<sequence>MMNTERIGLIGVTLLLVVGGVATILAPTIVTGPGRAPAEASVTTTTTADGGLGSLFGLTLWGVTVLFGGTALLWTVLTYVFGSGYEPPSNEYGLEDVQVRIMTVDATAVVQETVDSVPDELTDVHVIAEKPIDVRGATVHVVPDDFACQAVRKGRAQEWARRALSTDREFVLYLDEDSIVESFDGLPDADVVQLREKPRRTGSSLSFLADVYRMGVQIEQRAFARLSIPLFAWGGGIAVRTEVEDTVTWDRETLVEDTAFVWTAFQDHDFDFALSAAVCRNEAPPSLYDLFQQRRRWSAGNLQTAKILPLRYELLTRVRNYTWGLSPIVMLVVVPLSALGASVGHSGAFLAASLGLALFTAFWFIRGVVYYGEDYHVWMLALPLAPLVTVVHALGTVLGILSPPEGFRVTTKVGSG</sequence>
<feature type="transmembrane region" description="Helical" evidence="1">
    <location>
        <begin position="347"/>
        <end position="365"/>
    </location>
</feature>
<dbReference type="HOGENOM" id="CLU_764211_0_0_2"/>
<protein>
    <recommendedName>
        <fullName evidence="2">Glycosyltransferase 2-like domain-containing protein</fullName>
    </recommendedName>
</protein>
<accession>C7NQG4</accession>
<evidence type="ECO:0000313" key="4">
    <source>
        <dbReference type="Proteomes" id="UP000002071"/>
    </source>
</evidence>
<feature type="transmembrane region" description="Helical" evidence="1">
    <location>
        <begin position="58"/>
        <end position="81"/>
    </location>
</feature>
<evidence type="ECO:0000259" key="2">
    <source>
        <dbReference type="Pfam" id="PF13632"/>
    </source>
</evidence>
<evidence type="ECO:0000256" key="1">
    <source>
        <dbReference type="SAM" id="Phobius"/>
    </source>
</evidence>
<dbReference type="GO" id="GO:0005737">
    <property type="term" value="C:cytoplasm"/>
    <property type="evidence" value="ECO:0007669"/>
    <property type="project" value="TreeGrafter"/>
</dbReference>
<feature type="transmembrane region" description="Helical" evidence="1">
    <location>
        <begin position="377"/>
        <end position="401"/>
    </location>
</feature>
<keyword evidence="1" id="KW-0812">Transmembrane</keyword>
<keyword evidence="1" id="KW-1133">Transmembrane helix</keyword>
<dbReference type="SUPFAM" id="SSF53448">
    <property type="entry name" value="Nucleotide-diphospho-sugar transferases"/>
    <property type="match status" value="1"/>
</dbReference>
<feature type="domain" description="Glycosyltransferase 2-like" evidence="2">
    <location>
        <begin position="171"/>
        <end position="363"/>
    </location>
</feature>
<dbReference type="Pfam" id="PF13632">
    <property type="entry name" value="Glyco_trans_2_3"/>
    <property type="match status" value="1"/>
</dbReference>
<keyword evidence="4" id="KW-1185">Reference proteome</keyword>
<dbReference type="InterPro" id="IPR029044">
    <property type="entry name" value="Nucleotide-diphossugar_trans"/>
</dbReference>
<feature type="transmembrane region" description="Helical" evidence="1">
    <location>
        <begin position="321"/>
        <end position="341"/>
    </location>
</feature>
<dbReference type="GO" id="GO:0019187">
    <property type="term" value="F:beta-1,4-mannosyltransferase activity"/>
    <property type="evidence" value="ECO:0007669"/>
    <property type="project" value="InterPro"/>
</dbReference>
<gene>
    <name evidence="3" type="ordered locus">Huta_2746</name>
</gene>
<dbReference type="AlphaFoldDB" id="C7NQG4"/>
<dbReference type="EMBL" id="CP001687">
    <property type="protein sequence ID" value="ACV12907.1"/>
    <property type="molecule type" value="Genomic_DNA"/>
</dbReference>
<evidence type="ECO:0000313" key="3">
    <source>
        <dbReference type="EMBL" id="ACV12907.1"/>
    </source>
</evidence>
<name>C7NQG4_HALUD</name>
<reference evidence="3 4" key="1">
    <citation type="journal article" date="2009" name="Stand. Genomic Sci.">
        <title>Complete genome sequence of Halorhabdus utahensis type strain (AX-2).</title>
        <authorList>
            <person name="Anderson I."/>
            <person name="Tindall B.J."/>
            <person name="Pomrenke H."/>
            <person name="Goker M."/>
            <person name="Lapidus A."/>
            <person name="Nolan M."/>
            <person name="Copeland A."/>
            <person name="Glavina Del Rio T."/>
            <person name="Chen F."/>
            <person name="Tice H."/>
            <person name="Cheng J.F."/>
            <person name="Lucas S."/>
            <person name="Chertkov O."/>
            <person name="Bruce D."/>
            <person name="Brettin T."/>
            <person name="Detter J.C."/>
            <person name="Han C."/>
            <person name="Goodwin L."/>
            <person name="Land M."/>
            <person name="Hauser L."/>
            <person name="Chang Y.J."/>
            <person name="Jeffries C.D."/>
            <person name="Pitluck S."/>
            <person name="Pati A."/>
            <person name="Mavromatis K."/>
            <person name="Ivanova N."/>
            <person name="Ovchinnikova G."/>
            <person name="Chen A."/>
            <person name="Palaniappan K."/>
            <person name="Chain P."/>
            <person name="Rohde M."/>
            <person name="Bristow J."/>
            <person name="Eisen J.A."/>
            <person name="Markowitz V."/>
            <person name="Hugenholtz P."/>
            <person name="Kyrpides N.C."/>
            <person name="Klenk H.P."/>
        </authorList>
    </citation>
    <scope>NUCLEOTIDE SEQUENCE [LARGE SCALE GENOMIC DNA]</scope>
    <source>
        <strain evidence="4">DSM 12940 / JCM 11049 / AX-2</strain>
    </source>
</reference>
<dbReference type="STRING" id="519442.Huta_2746"/>
<dbReference type="PANTHER" id="PTHR16779">
    <property type="entry name" value="BETA-1,4-MANNOSYLTRANSFERASE EGH"/>
    <property type="match status" value="1"/>
</dbReference>
<dbReference type="InterPro" id="IPR001173">
    <property type="entry name" value="Glyco_trans_2-like"/>
</dbReference>
<organism evidence="3 4">
    <name type="scientific">Halorhabdus utahensis (strain DSM 12940 / JCM 11049 / AX-2)</name>
    <dbReference type="NCBI Taxonomy" id="519442"/>
    <lineage>
        <taxon>Archaea</taxon>
        <taxon>Methanobacteriati</taxon>
        <taxon>Methanobacteriota</taxon>
        <taxon>Stenosarchaea group</taxon>
        <taxon>Halobacteria</taxon>
        <taxon>Halobacteriales</taxon>
        <taxon>Haloarculaceae</taxon>
        <taxon>Halorhabdus</taxon>
    </lineage>
</organism>
<keyword evidence="1" id="KW-0472">Membrane</keyword>
<dbReference type="KEGG" id="hut:Huta_2746"/>
<proteinExistence type="predicted"/>